<feature type="compositionally biased region" description="Polar residues" evidence="1">
    <location>
        <begin position="181"/>
        <end position="194"/>
    </location>
</feature>
<proteinExistence type="predicted"/>
<dbReference type="EMBL" id="NCSJ02000072">
    <property type="protein sequence ID" value="RFU31616.1"/>
    <property type="molecule type" value="Genomic_DNA"/>
</dbReference>
<evidence type="ECO:0000256" key="1">
    <source>
        <dbReference type="SAM" id="MobiDB-lite"/>
    </source>
</evidence>
<evidence type="ECO:0000313" key="3">
    <source>
        <dbReference type="Proteomes" id="UP000258309"/>
    </source>
</evidence>
<gene>
    <name evidence="2" type="ORF">B7463_g4740</name>
</gene>
<organism evidence="2 3">
    <name type="scientific">Scytalidium lignicola</name>
    <name type="common">Hyphomycete</name>
    <dbReference type="NCBI Taxonomy" id="5539"/>
    <lineage>
        <taxon>Eukaryota</taxon>
        <taxon>Fungi</taxon>
        <taxon>Dikarya</taxon>
        <taxon>Ascomycota</taxon>
        <taxon>Pezizomycotina</taxon>
        <taxon>Leotiomycetes</taxon>
        <taxon>Leotiomycetes incertae sedis</taxon>
        <taxon>Scytalidium</taxon>
    </lineage>
</organism>
<reference evidence="2 3" key="1">
    <citation type="submission" date="2018-05" db="EMBL/GenBank/DDBJ databases">
        <title>Draft genome sequence of Scytalidium lignicola DSM 105466, a ubiquitous saprotrophic fungus.</title>
        <authorList>
            <person name="Buettner E."/>
            <person name="Gebauer A.M."/>
            <person name="Hofrichter M."/>
            <person name="Liers C."/>
            <person name="Kellner H."/>
        </authorList>
    </citation>
    <scope>NUCLEOTIDE SEQUENCE [LARGE SCALE GENOMIC DNA]</scope>
    <source>
        <strain evidence="2 3">DSM 105466</strain>
    </source>
</reference>
<feature type="non-terminal residue" evidence="2">
    <location>
        <position position="1"/>
    </location>
</feature>
<evidence type="ECO:0000313" key="2">
    <source>
        <dbReference type="EMBL" id="RFU31616.1"/>
    </source>
</evidence>
<feature type="non-terminal residue" evidence="2">
    <location>
        <position position="253"/>
    </location>
</feature>
<sequence length="253" mass="28969">MTKEPELRVPGTPTTIRQVQYQLRELKPKIIDLLSSPSQRKFDSFARGSELILDENELTKLKRDMAYRRIQDLITRKPSNRKRLQQGGELTGEAVQAKIEEKERKEAQKAANKEAIMLRQIANKERREQKAAWVAWRKKESLRKKAIKQLPRGVEGEPVLYKEHIPPPFIEPGKEPVDQKPSVTSIDSINSTENPFHRPPQTPVQQLIRTSFAKPELQEQGGGLSDDSIESYIRLDLEGEFGNKLSLKADEKA</sequence>
<keyword evidence="3" id="KW-1185">Reference proteome</keyword>
<accession>A0A3E2HDX8</accession>
<dbReference type="AlphaFoldDB" id="A0A3E2HDX8"/>
<dbReference type="Proteomes" id="UP000258309">
    <property type="component" value="Unassembled WGS sequence"/>
</dbReference>
<comment type="caution">
    <text evidence="2">The sequence shown here is derived from an EMBL/GenBank/DDBJ whole genome shotgun (WGS) entry which is preliminary data.</text>
</comment>
<name>A0A3E2HDX8_SCYLI</name>
<protein>
    <submittedName>
        <fullName evidence="2">Uncharacterized protein</fullName>
    </submittedName>
</protein>
<feature type="region of interest" description="Disordered" evidence="1">
    <location>
        <begin position="165"/>
        <end position="202"/>
    </location>
</feature>